<accession>A0ABQ7AVL1</accession>
<sequence length="200" mass="22815">MLSFEPKDMPTSEEALADPYFKNLAKVERELSCQPVTKLEFEFERRRIRKEDSHRTLCILVEHFKKQFAYLEEHFKNGLVFCTLVTTMRRHNRVQWKSLMDSPSVASEIHSDCVAAARPGKVVESVLWYNNCGAATGVEALEQQQRNSDQCNRCFSFLPLASQPSANISFGCPGAVTECSLSFAKYFNSSVNRDGELLFR</sequence>
<comment type="caution">
    <text evidence="1">The sequence shown here is derived from an EMBL/GenBank/DDBJ whole genome shotgun (WGS) entry which is preliminary data.</text>
</comment>
<evidence type="ECO:0000313" key="2">
    <source>
        <dbReference type="Proteomes" id="UP000266723"/>
    </source>
</evidence>
<keyword evidence="2" id="KW-1185">Reference proteome</keyword>
<reference evidence="1 2" key="1">
    <citation type="journal article" date="2020" name="BMC Genomics">
        <title>Intraspecific diversification of the crop wild relative Brassica cretica Lam. using demographic model selection.</title>
        <authorList>
            <person name="Kioukis A."/>
            <person name="Michalopoulou V.A."/>
            <person name="Briers L."/>
            <person name="Pirintsos S."/>
            <person name="Studholme D.J."/>
            <person name="Pavlidis P."/>
            <person name="Sarris P.F."/>
        </authorList>
    </citation>
    <scope>NUCLEOTIDE SEQUENCE [LARGE SCALE GENOMIC DNA]</scope>
    <source>
        <strain evidence="2">cv. PFS-1207/04</strain>
    </source>
</reference>
<evidence type="ECO:0008006" key="3">
    <source>
        <dbReference type="Google" id="ProtNLM"/>
    </source>
</evidence>
<organism evidence="1 2">
    <name type="scientific">Brassica cretica</name>
    <name type="common">Mustard</name>
    <dbReference type="NCBI Taxonomy" id="69181"/>
    <lineage>
        <taxon>Eukaryota</taxon>
        <taxon>Viridiplantae</taxon>
        <taxon>Streptophyta</taxon>
        <taxon>Embryophyta</taxon>
        <taxon>Tracheophyta</taxon>
        <taxon>Spermatophyta</taxon>
        <taxon>Magnoliopsida</taxon>
        <taxon>eudicotyledons</taxon>
        <taxon>Gunneridae</taxon>
        <taxon>Pentapetalae</taxon>
        <taxon>rosids</taxon>
        <taxon>malvids</taxon>
        <taxon>Brassicales</taxon>
        <taxon>Brassicaceae</taxon>
        <taxon>Brassiceae</taxon>
        <taxon>Brassica</taxon>
    </lineage>
</organism>
<dbReference type="Gene3D" id="3.30.200.20">
    <property type="entry name" value="Phosphorylase Kinase, domain 1"/>
    <property type="match status" value="1"/>
</dbReference>
<evidence type="ECO:0000313" key="1">
    <source>
        <dbReference type="EMBL" id="KAF3518137.1"/>
    </source>
</evidence>
<protein>
    <recommendedName>
        <fullName evidence="3">SPX domain-containing protein</fullName>
    </recommendedName>
</protein>
<name>A0ABQ7AVL1_BRACR</name>
<dbReference type="Proteomes" id="UP000266723">
    <property type="component" value="Unassembled WGS sequence"/>
</dbReference>
<dbReference type="EMBL" id="QGKV02001556">
    <property type="protein sequence ID" value="KAF3518137.1"/>
    <property type="molecule type" value="Genomic_DNA"/>
</dbReference>
<dbReference type="Gene3D" id="1.10.510.10">
    <property type="entry name" value="Transferase(Phosphotransferase) domain 1"/>
    <property type="match status" value="1"/>
</dbReference>
<gene>
    <name evidence="1" type="ORF">DY000_02059884</name>
</gene>
<proteinExistence type="predicted"/>